<dbReference type="InterPro" id="IPR002575">
    <property type="entry name" value="Aminoglycoside_PTrfase"/>
</dbReference>
<reference evidence="2 3" key="1">
    <citation type="submission" date="2017-12" db="EMBL/GenBank/DDBJ databases">
        <title>Comparative genomics of Botrytis spp.</title>
        <authorList>
            <person name="Valero-Jimenez C.A."/>
            <person name="Tapia P."/>
            <person name="Veloso J."/>
            <person name="Silva-Moreno E."/>
            <person name="Staats M."/>
            <person name="Valdes J.H."/>
            <person name="Van Kan J.A.L."/>
        </authorList>
    </citation>
    <scope>NUCLEOTIDE SEQUENCE [LARGE SCALE GENOMIC DNA]</scope>
    <source>
        <strain evidence="2 3">MUCL3349</strain>
    </source>
</reference>
<evidence type="ECO:0000313" key="3">
    <source>
        <dbReference type="Proteomes" id="UP000297280"/>
    </source>
</evidence>
<dbReference type="AlphaFoldDB" id="A0A4Z1KFF9"/>
<accession>A0A4Z1KFF9</accession>
<dbReference type="SUPFAM" id="SSF56112">
    <property type="entry name" value="Protein kinase-like (PK-like)"/>
    <property type="match status" value="1"/>
</dbReference>
<gene>
    <name evidence="2" type="ORF">BPOR_0465g00010</name>
</gene>
<sequence length="413" mass="47286">MSNPTITKMNPFPPTSDGTVNLPAVIEVFSIDIGLGYDIQDCEIRQGGNNNVVMFSYMPFTTSDPTQPPPSNSRRFCILRTRKKILINSLNMRCKAIKTIVAVMHSFGEGSAHPSHLPIPAILAYDETYDNAIKCPYIIQRRAAGDDLKEWYKVLDSQVPATGPYDLTDRLRIAEEIAKFLARTENGSQLQVYGTLINGLGMLAKDIEFSGEKMEVRIRGPSVGTVQIPSLLHHIDMIERLIEAWIKILSPGAGAAQAEYQNVVELKGIFQQMKQEGRLDRVSSAATLWHQDLYPRNIMFNRAGVARELKLTAVIDWDGAMVLPRIMTRRPPHWFWKYNELHENHRKIIKNHFYTYMERLVPGYREDAEGREARVVRALYVYAFWGPEYGYHTELSFKELLKEWEKMGVEEMF</sequence>
<name>A0A4Z1KFF9_9HELO</name>
<dbReference type="InterPro" id="IPR011009">
    <property type="entry name" value="Kinase-like_dom_sf"/>
</dbReference>
<protein>
    <recommendedName>
        <fullName evidence="1">Aminoglycoside phosphotransferase domain-containing protein</fullName>
    </recommendedName>
</protein>
<dbReference type="EMBL" id="PQXO01000464">
    <property type="protein sequence ID" value="TGO84787.1"/>
    <property type="molecule type" value="Genomic_DNA"/>
</dbReference>
<organism evidence="2 3">
    <name type="scientific">Botrytis porri</name>
    <dbReference type="NCBI Taxonomy" id="87229"/>
    <lineage>
        <taxon>Eukaryota</taxon>
        <taxon>Fungi</taxon>
        <taxon>Dikarya</taxon>
        <taxon>Ascomycota</taxon>
        <taxon>Pezizomycotina</taxon>
        <taxon>Leotiomycetes</taxon>
        <taxon>Helotiales</taxon>
        <taxon>Sclerotiniaceae</taxon>
        <taxon>Botrytis</taxon>
    </lineage>
</organism>
<dbReference type="PANTHER" id="PTHR21310">
    <property type="entry name" value="AMINOGLYCOSIDE PHOSPHOTRANSFERASE-RELATED-RELATED"/>
    <property type="match status" value="1"/>
</dbReference>
<proteinExistence type="predicted"/>
<feature type="domain" description="Aminoglycoside phosphotransferase" evidence="1">
    <location>
        <begin position="116"/>
        <end position="325"/>
    </location>
</feature>
<keyword evidence="3" id="KW-1185">Reference proteome</keyword>
<dbReference type="Pfam" id="PF01636">
    <property type="entry name" value="APH"/>
    <property type="match status" value="1"/>
</dbReference>
<evidence type="ECO:0000259" key="1">
    <source>
        <dbReference type="Pfam" id="PF01636"/>
    </source>
</evidence>
<dbReference type="Proteomes" id="UP000297280">
    <property type="component" value="Unassembled WGS sequence"/>
</dbReference>
<dbReference type="Gene3D" id="3.90.1200.10">
    <property type="match status" value="1"/>
</dbReference>
<comment type="caution">
    <text evidence="2">The sequence shown here is derived from an EMBL/GenBank/DDBJ whole genome shotgun (WGS) entry which is preliminary data.</text>
</comment>
<evidence type="ECO:0000313" key="2">
    <source>
        <dbReference type="EMBL" id="TGO84787.1"/>
    </source>
</evidence>
<dbReference type="InterPro" id="IPR051678">
    <property type="entry name" value="AGP_Transferase"/>
</dbReference>
<dbReference type="PANTHER" id="PTHR21310:SF56">
    <property type="entry name" value="AMINOGLYCOSIDE PHOSPHOTRANSFERASE DOMAIN-CONTAINING PROTEIN"/>
    <property type="match status" value="1"/>
</dbReference>